<gene>
    <name evidence="1" type="ORF">EDC18_10510</name>
</gene>
<evidence type="ECO:0000313" key="2">
    <source>
        <dbReference type="Proteomes" id="UP000294902"/>
    </source>
</evidence>
<organism evidence="1 2">
    <name type="scientific">Natranaerovirga pectinivora</name>
    <dbReference type="NCBI Taxonomy" id="682400"/>
    <lineage>
        <taxon>Bacteria</taxon>
        <taxon>Bacillati</taxon>
        <taxon>Bacillota</taxon>
        <taxon>Clostridia</taxon>
        <taxon>Lachnospirales</taxon>
        <taxon>Natranaerovirgaceae</taxon>
        <taxon>Natranaerovirga</taxon>
    </lineage>
</organism>
<dbReference type="AlphaFoldDB" id="A0A4R3MJF6"/>
<accession>A0A4R3MJF6</accession>
<sequence length="117" mass="12640">MSKMSELLMVIDEMINCGEGMIKSAKQLKDIFSTEDLPESKAVAITKTKALPVIEKQSEMKTYTKEEARSILSVKSASGYGKEVKSLLSKYGADKLSALKSENYAAVVAEGEVIGNG</sequence>
<dbReference type="Proteomes" id="UP000294902">
    <property type="component" value="Unassembled WGS sequence"/>
</dbReference>
<keyword evidence="2" id="KW-1185">Reference proteome</keyword>
<proteinExistence type="predicted"/>
<name>A0A4R3MJF6_9FIRM</name>
<dbReference type="OrthoDB" id="1667378at2"/>
<protein>
    <recommendedName>
        <fullName evidence="3">rRNA biogenesis protein rrp5</fullName>
    </recommendedName>
</protein>
<dbReference type="EMBL" id="SMAL01000005">
    <property type="protein sequence ID" value="TCT14529.1"/>
    <property type="molecule type" value="Genomic_DNA"/>
</dbReference>
<dbReference type="RefSeq" id="WP_132252090.1">
    <property type="nucleotide sequence ID" value="NZ_SMAL01000005.1"/>
</dbReference>
<reference evidence="1 2" key="1">
    <citation type="submission" date="2019-03" db="EMBL/GenBank/DDBJ databases">
        <title>Genomic Encyclopedia of Type Strains, Phase IV (KMG-IV): sequencing the most valuable type-strain genomes for metagenomic binning, comparative biology and taxonomic classification.</title>
        <authorList>
            <person name="Goeker M."/>
        </authorList>
    </citation>
    <scope>NUCLEOTIDE SEQUENCE [LARGE SCALE GENOMIC DNA]</scope>
    <source>
        <strain evidence="1 2">DSM 24629</strain>
    </source>
</reference>
<evidence type="ECO:0000313" key="1">
    <source>
        <dbReference type="EMBL" id="TCT14529.1"/>
    </source>
</evidence>
<evidence type="ECO:0008006" key="3">
    <source>
        <dbReference type="Google" id="ProtNLM"/>
    </source>
</evidence>
<comment type="caution">
    <text evidence="1">The sequence shown here is derived from an EMBL/GenBank/DDBJ whole genome shotgun (WGS) entry which is preliminary data.</text>
</comment>